<reference evidence="2" key="1">
    <citation type="submission" date="2023-03" db="EMBL/GenBank/DDBJ databases">
        <title>Andean soil-derived lignocellulolytic bacterial consortium as a source of novel taxa and putative plastic-active enzymes.</title>
        <authorList>
            <person name="Diaz-Garcia L."/>
            <person name="Chuvochina M."/>
            <person name="Feuerriegel G."/>
            <person name="Bunk B."/>
            <person name="Sproer C."/>
            <person name="Streit W.R."/>
            <person name="Rodriguez L.M."/>
            <person name="Overmann J."/>
            <person name="Jimenez D.J."/>
        </authorList>
    </citation>
    <scope>NUCLEOTIDE SEQUENCE</scope>
    <source>
        <strain evidence="2">MAG 4196</strain>
    </source>
</reference>
<dbReference type="Proteomes" id="UP001217476">
    <property type="component" value="Chromosome"/>
</dbReference>
<evidence type="ECO:0000256" key="1">
    <source>
        <dbReference type="SAM" id="SignalP"/>
    </source>
</evidence>
<proteinExistence type="predicted"/>
<protein>
    <recommendedName>
        <fullName evidence="4">DUF1849 family protein</fullName>
    </recommendedName>
</protein>
<evidence type="ECO:0000313" key="2">
    <source>
        <dbReference type="EMBL" id="WEK04422.1"/>
    </source>
</evidence>
<evidence type="ECO:0008006" key="4">
    <source>
        <dbReference type="Google" id="ProtNLM"/>
    </source>
</evidence>
<keyword evidence="1" id="KW-0732">Signal</keyword>
<organism evidence="2 3">
    <name type="scientific">Candidatus Devosia phytovorans</name>
    <dbReference type="NCBI Taxonomy" id="3121372"/>
    <lineage>
        <taxon>Bacteria</taxon>
        <taxon>Pseudomonadati</taxon>
        <taxon>Pseudomonadota</taxon>
        <taxon>Alphaproteobacteria</taxon>
        <taxon>Hyphomicrobiales</taxon>
        <taxon>Devosiaceae</taxon>
        <taxon>Devosia</taxon>
    </lineage>
</organism>
<gene>
    <name evidence="2" type="ORF">P0Y65_19970</name>
</gene>
<feature type="chain" id="PRO_5042560505" description="DUF1849 family protein" evidence="1">
    <location>
        <begin position="21"/>
        <end position="301"/>
    </location>
</feature>
<accession>A0AAJ5VU79</accession>
<feature type="signal peptide" evidence="1">
    <location>
        <begin position="1"/>
        <end position="20"/>
    </location>
</feature>
<evidence type="ECO:0000313" key="3">
    <source>
        <dbReference type="Proteomes" id="UP001217476"/>
    </source>
</evidence>
<name>A0AAJ5VU79_9HYPH</name>
<dbReference type="EMBL" id="CP119312">
    <property type="protein sequence ID" value="WEK04422.1"/>
    <property type="molecule type" value="Genomic_DNA"/>
</dbReference>
<sequence length="301" mass="32957">MRRAHFLTGLILLAPLPAHAQTDKKAPPPPQTCDELVIALDAIERTPETTVEDTADGCRLTNFYIGTDTYTRYRIAGLELRAPTLLEDFVAERPPAELDLAITGFANAPDTGSPNSNYLIEIQSEPMDMHFHYRWDQQSHTVEVSDFSVTAPGDGAIRLAGRLSSMNFDPKSLDSFDDIPGAFDQLTVEFSNALFVSALLAPALIGNLPYDEDPRPIIADYQQSAVAFIEGLPAETMSDDSKAALASFITTFPRATGDYAFELRADPPFEFASIDLDEIDGLLPLLQRLQLAVSHTPADEP</sequence>
<dbReference type="AlphaFoldDB" id="A0AAJ5VU79"/>